<sequence>MEHGVRPTQIEVWVETHESSNAEFCHPIHENAATSHSIEEEENEDRLSFELDDLYDSDYDMNETMLDDLDFDKFIDFDVEYAGAGLFTRRVLGEYSLLGL</sequence>
<dbReference type="Proteomes" id="UP001152523">
    <property type="component" value="Unassembled WGS sequence"/>
</dbReference>
<name>A0AAV0EYG8_9ASTE</name>
<organism evidence="1 2">
    <name type="scientific">Cuscuta epithymum</name>
    <dbReference type="NCBI Taxonomy" id="186058"/>
    <lineage>
        <taxon>Eukaryota</taxon>
        <taxon>Viridiplantae</taxon>
        <taxon>Streptophyta</taxon>
        <taxon>Embryophyta</taxon>
        <taxon>Tracheophyta</taxon>
        <taxon>Spermatophyta</taxon>
        <taxon>Magnoliopsida</taxon>
        <taxon>eudicotyledons</taxon>
        <taxon>Gunneridae</taxon>
        <taxon>Pentapetalae</taxon>
        <taxon>asterids</taxon>
        <taxon>lamiids</taxon>
        <taxon>Solanales</taxon>
        <taxon>Convolvulaceae</taxon>
        <taxon>Cuscuteae</taxon>
        <taxon>Cuscuta</taxon>
        <taxon>Cuscuta subgen. Cuscuta</taxon>
    </lineage>
</organism>
<evidence type="ECO:0000313" key="2">
    <source>
        <dbReference type="Proteomes" id="UP001152523"/>
    </source>
</evidence>
<comment type="caution">
    <text evidence="1">The sequence shown here is derived from an EMBL/GenBank/DDBJ whole genome shotgun (WGS) entry which is preliminary data.</text>
</comment>
<protein>
    <submittedName>
        <fullName evidence="1">Uncharacterized protein</fullName>
    </submittedName>
</protein>
<reference evidence="1" key="1">
    <citation type="submission" date="2022-07" db="EMBL/GenBank/DDBJ databases">
        <authorList>
            <person name="Macas J."/>
            <person name="Novak P."/>
            <person name="Neumann P."/>
        </authorList>
    </citation>
    <scope>NUCLEOTIDE SEQUENCE</scope>
</reference>
<keyword evidence="2" id="KW-1185">Reference proteome</keyword>
<proteinExistence type="predicted"/>
<dbReference type="AlphaFoldDB" id="A0AAV0EYG8"/>
<evidence type="ECO:0000313" key="1">
    <source>
        <dbReference type="EMBL" id="CAH9128256.1"/>
    </source>
</evidence>
<dbReference type="EMBL" id="CAMAPF010000949">
    <property type="protein sequence ID" value="CAH9128256.1"/>
    <property type="molecule type" value="Genomic_DNA"/>
</dbReference>
<gene>
    <name evidence="1" type="ORF">CEPIT_LOCUS28943</name>
</gene>
<accession>A0AAV0EYG8</accession>